<evidence type="ECO:0000313" key="2">
    <source>
        <dbReference type="Proteomes" id="UP000651977"/>
    </source>
</evidence>
<dbReference type="EMBL" id="BMDY01000005">
    <property type="protein sequence ID" value="GGB00276.1"/>
    <property type="molecule type" value="Genomic_DNA"/>
</dbReference>
<accession>A0ABQ1HYV3</accession>
<keyword evidence="2" id="KW-1185">Reference proteome</keyword>
<organism evidence="1 2">
    <name type="scientific">Agarivorans gilvus</name>
    <dbReference type="NCBI Taxonomy" id="680279"/>
    <lineage>
        <taxon>Bacteria</taxon>
        <taxon>Pseudomonadati</taxon>
        <taxon>Pseudomonadota</taxon>
        <taxon>Gammaproteobacteria</taxon>
        <taxon>Alteromonadales</taxon>
        <taxon>Alteromonadaceae</taxon>
        <taxon>Agarivorans</taxon>
    </lineage>
</organism>
<dbReference type="RefSeq" id="WP_055732458.1">
    <property type="nucleotide sequence ID" value="NZ_BMDY01000005.1"/>
</dbReference>
<comment type="caution">
    <text evidence="1">The sequence shown here is derived from an EMBL/GenBank/DDBJ whole genome shotgun (WGS) entry which is preliminary data.</text>
</comment>
<sequence>MEQLEIFDIPNPCRGICQTNSRGLCLGCFRTRKERFEWQHLTLAEQQNVLRLMKQRKGRLLRELRRQQLDASRAQNLSQQNELPF</sequence>
<reference evidence="2" key="1">
    <citation type="journal article" date="2019" name="Int. J. Syst. Evol. Microbiol.">
        <title>The Global Catalogue of Microorganisms (GCM) 10K type strain sequencing project: providing services to taxonomists for standard genome sequencing and annotation.</title>
        <authorList>
            <consortium name="The Broad Institute Genomics Platform"/>
            <consortium name="The Broad Institute Genome Sequencing Center for Infectious Disease"/>
            <person name="Wu L."/>
            <person name="Ma J."/>
        </authorList>
    </citation>
    <scope>NUCLEOTIDE SEQUENCE [LARGE SCALE GENOMIC DNA]</scope>
    <source>
        <strain evidence="2">CGMCC 1.10131</strain>
    </source>
</reference>
<dbReference type="Proteomes" id="UP000651977">
    <property type="component" value="Unassembled WGS sequence"/>
</dbReference>
<proteinExistence type="predicted"/>
<dbReference type="PANTHER" id="PTHR35175">
    <property type="entry name" value="DUF1289 DOMAIN-CONTAINING PROTEIN"/>
    <property type="match status" value="1"/>
</dbReference>
<dbReference type="Pfam" id="PF06945">
    <property type="entry name" value="DUF1289"/>
    <property type="match status" value="1"/>
</dbReference>
<evidence type="ECO:0000313" key="1">
    <source>
        <dbReference type="EMBL" id="GGB00276.1"/>
    </source>
</evidence>
<dbReference type="PANTHER" id="PTHR35175:SF1">
    <property type="entry name" value="OXIDOREDUCTASE"/>
    <property type="match status" value="1"/>
</dbReference>
<protein>
    <submittedName>
        <fullName evidence="1">DUF1289 domain-containing protein</fullName>
    </submittedName>
</protein>
<name>A0ABQ1HYV3_9ALTE</name>
<gene>
    <name evidence="1" type="ORF">GCM10007414_11820</name>
</gene>
<dbReference type="InterPro" id="IPR010710">
    <property type="entry name" value="DUF1289"/>
</dbReference>